<dbReference type="EMBL" id="KV407463">
    <property type="protein sequence ID" value="KZF20391.1"/>
    <property type="molecule type" value="Genomic_DNA"/>
</dbReference>
<evidence type="ECO:0000313" key="4">
    <source>
        <dbReference type="Proteomes" id="UP000076632"/>
    </source>
</evidence>
<feature type="compositionally biased region" description="Polar residues" evidence="1">
    <location>
        <begin position="643"/>
        <end position="666"/>
    </location>
</feature>
<feature type="transmembrane region" description="Helical" evidence="2">
    <location>
        <begin position="88"/>
        <end position="112"/>
    </location>
</feature>
<evidence type="ECO:0000256" key="2">
    <source>
        <dbReference type="SAM" id="Phobius"/>
    </source>
</evidence>
<feature type="region of interest" description="Disordered" evidence="1">
    <location>
        <begin position="861"/>
        <end position="930"/>
    </location>
</feature>
<feature type="region of interest" description="Disordered" evidence="1">
    <location>
        <begin position="554"/>
        <end position="591"/>
    </location>
</feature>
<proteinExistence type="predicted"/>
<dbReference type="InParanoid" id="A0A165AFH0"/>
<feature type="compositionally biased region" description="Basic and acidic residues" evidence="1">
    <location>
        <begin position="487"/>
        <end position="499"/>
    </location>
</feature>
<feature type="region of interest" description="Disordered" evidence="1">
    <location>
        <begin position="753"/>
        <end position="772"/>
    </location>
</feature>
<reference evidence="3 4" key="1">
    <citation type="journal article" date="2016" name="Fungal Biol.">
        <title>The genome of Xylona heveae provides a window into fungal endophytism.</title>
        <authorList>
            <person name="Gazis R."/>
            <person name="Kuo A."/>
            <person name="Riley R."/>
            <person name="LaButti K."/>
            <person name="Lipzen A."/>
            <person name="Lin J."/>
            <person name="Amirebrahimi M."/>
            <person name="Hesse C.N."/>
            <person name="Spatafora J.W."/>
            <person name="Henrissat B."/>
            <person name="Hainaut M."/>
            <person name="Grigoriev I.V."/>
            <person name="Hibbett D.S."/>
        </authorList>
    </citation>
    <scope>NUCLEOTIDE SEQUENCE [LARGE SCALE GENOMIC DNA]</scope>
    <source>
        <strain evidence="3 4">TC161</strain>
    </source>
</reference>
<feature type="compositionally biased region" description="Low complexity" evidence="1">
    <location>
        <begin position="290"/>
        <end position="302"/>
    </location>
</feature>
<feature type="transmembrane region" description="Helical" evidence="2">
    <location>
        <begin position="118"/>
        <end position="142"/>
    </location>
</feature>
<feature type="compositionally biased region" description="Polar residues" evidence="1">
    <location>
        <begin position="475"/>
        <end position="486"/>
    </location>
</feature>
<dbReference type="RefSeq" id="XP_018185946.1">
    <property type="nucleotide sequence ID" value="XM_018335350.1"/>
</dbReference>
<keyword evidence="2" id="KW-0812">Transmembrane</keyword>
<feature type="region of interest" description="Disordered" evidence="1">
    <location>
        <begin position="271"/>
        <end position="408"/>
    </location>
</feature>
<feature type="compositionally biased region" description="Low complexity" evidence="1">
    <location>
        <begin position="632"/>
        <end position="642"/>
    </location>
</feature>
<sequence length="930" mass="102244">MADTTDRFSRRLNSRELVLSMFSLSSLRLGLSLRLRGSERPRPPYHLPHNLGHQRPRPQSIFARLSLRSSLSSITLTNLKIAKMTLRVLVPIFFSVTFLVSSAVVIIYTFVLKSRLPAMLVVGLAIAFVSIAVLALGLWLWLLSIKRGQRGKYDRVKTSVIERDVVEDVERGGQVELTRTDNIGEVDSREVKYEAQEEQHGCECNKNSKGETKANHGNGHGKFALGMANGENKAKVQGAETHDHALKTRTAQPQCSSCCELKINRDADKIRDRGESKQVPKTYHLAEPTAANSSINSAAKANVGRKGESPHGKEEIEATERFRPAEESKTHIKRLKDIPQMGSLILSKSDSSNGDLSPHTRQTLSGKEPQIKDKDEQTKAPNPISKGHITRSGKQKDLQSVTCPSLLPPLAPGPQSPLLKPEVVKCLPNVYQGSVAKQESGDASSKPTQPRHIGVVHGGVLDPSPVSLKPKKPSNIPSLHRTSCSSRSERQDQCRKQISDHSQQGVSQKQKCQSNNPKCPSEQSLAPRPFEGIIGRVHRPRVVSVPGKLTQARNRAPLAPGITSHLAPRKGLGSVPETAESSGELTNPPIPAKRLAEGAAALHNTNLLSSVKSQTNPQTTAELKQQDTAATSHQHQNSSNQQMTESKGGSPSQSILRTISSLSQHRMSLRPDCDPRGPFRLGRRTTTPRIQEDAAQVAPTAPTNQYPYHAHHEHLQFNFQQQFPSQAPVPVPPPVPEQLTTVLKHGSSKARARSYSYPHGQPYSASHSRSHLHHFYRRRRSLRRILPRLSLKIPGRSAPSNHSVPSLLPAATFPPLYAQRHLVPQEHLFRQNIFQAPPPLSRLYPSHPQHPRLIALTSTATHNSRGLDSSENDRRESFQLEATSPRTVVPAQRQESERERQPTAQHHATVEGTNPSGSAGAGATNAKDAK</sequence>
<feature type="region of interest" description="Disordered" evidence="1">
    <location>
        <begin position="437"/>
        <end position="527"/>
    </location>
</feature>
<keyword evidence="2" id="KW-0472">Membrane</keyword>
<feature type="compositionally biased region" description="Polar residues" evidence="1">
    <location>
        <begin position="346"/>
        <end position="365"/>
    </location>
</feature>
<feature type="compositionally biased region" description="Polar residues" evidence="1">
    <location>
        <begin position="500"/>
        <end position="524"/>
    </location>
</feature>
<keyword evidence="4" id="KW-1185">Reference proteome</keyword>
<feature type="compositionally biased region" description="Basic and acidic residues" evidence="1">
    <location>
        <begin position="369"/>
        <end position="378"/>
    </location>
</feature>
<feature type="compositionally biased region" description="Polar residues" evidence="1">
    <location>
        <begin position="902"/>
        <end position="917"/>
    </location>
</feature>
<feature type="region of interest" description="Disordered" evidence="1">
    <location>
        <begin position="612"/>
        <end position="706"/>
    </location>
</feature>
<protein>
    <submittedName>
        <fullName evidence="3">Uncharacterized protein</fullName>
    </submittedName>
</protein>
<dbReference type="GeneID" id="28900487"/>
<keyword evidence="2" id="KW-1133">Transmembrane helix</keyword>
<dbReference type="AlphaFoldDB" id="A0A165AFH0"/>
<gene>
    <name evidence="3" type="ORF">L228DRAFT_26998</name>
</gene>
<evidence type="ECO:0000313" key="3">
    <source>
        <dbReference type="EMBL" id="KZF20391.1"/>
    </source>
</evidence>
<feature type="compositionally biased region" description="Polar residues" evidence="1">
    <location>
        <begin position="612"/>
        <end position="631"/>
    </location>
</feature>
<evidence type="ECO:0000256" key="1">
    <source>
        <dbReference type="SAM" id="MobiDB-lite"/>
    </source>
</evidence>
<name>A0A165AFH0_XYLHT</name>
<accession>A0A165AFH0</accession>
<dbReference type="Proteomes" id="UP000076632">
    <property type="component" value="Unassembled WGS sequence"/>
</dbReference>
<feature type="compositionally biased region" description="Polar residues" evidence="1">
    <location>
        <begin position="437"/>
        <end position="448"/>
    </location>
</feature>
<organism evidence="3 4">
    <name type="scientific">Xylona heveae (strain CBS 132557 / TC161)</name>
    <dbReference type="NCBI Taxonomy" id="1328760"/>
    <lineage>
        <taxon>Eukaryota</taxon>
        <taxon>Fungi</taxon>
        <taxon>Dikarya</taxon>
        <taxon>Ascomycota</taxon>
        <taxon>Pezizomycotina</taxon>
        <taxon>Xylonomycetes</taxon>
        <taxon>Xylonales</taxon>
        <taxon>Xylonaceae</taxon>
        <taxon>Xylona</taxon>
    </lineage>
</organism>
<feature type="compositionally biased region" description="Basic and acidic residues" evidence="1">
    <location>
        <begin position="305"/>
        <end position="330"/>
    </location>
</feature>